<dbReference type="Proteomes" id="UP000595254">
    <property type="component" value="Chromosome"/>
</dbReference>
<gene>
    <name evidence="2" type="ORF">I6J18_09530</name>
</gene>
<reference evidence="2 3" key="1">
    <citation type="submission" date="2021-01" db="EMBL/GenBank/DDBJ databases">
        <title>FDA dAtabase for Regulatory Grade micrObial Sequences (FDA-ARGOS): Supporting development and validation of Infectious Disease Dx tests.</title>
        <authorList>
            <person name="Nelson B."/>
            <person name="Plummer A."/>
            <person name="Tallon L."/>
            <person name="Sadzewicz L."/>
            <person name="Zhao X."/>
            <person name="Boylan J."/>
            <person name="Ott S."/>
            <person name="Bowen H."/>
            <person name="Vavikolanu K."/>
            <person name="Mehta A."/>
            <person name="Aluvathingal J."/>
            <person name="Nadendla S."/>
            <person name="Myers T."/>
            <person name="Yan Y."/>
            <person name="Sichtig H."/>
        </authorList>
    </citation>
    <scope>NUCLEOTIDE SEQUENCE [LARGE SCALE GENOMIC DNA]</scope>
    <source>
        <strain evidence="2 3">FDAARGOS_1161</strain>
    </source>
</reference>
<name>A0A974NQU0_PERPY</name>
<sequence>MIGYIVDFTVVAGLIIGITAFNGVLLNTLGETFFGGRRRTEIADHSTDIQAGWNQVGGSKK</sequence>
<feature type="transmembrane region" description="Helical" evidence="1">
    <location>
        <begin position="6"/>
        <end position="29"/>
    </location>
</feature>
<keyword evidence="1" id="KW-0472">Membrane</keyword>
<keyword evidence="1" id="KW-0812">Transmembrane</keyword>
<proteinExistence type="predicted"/>
<protein>
    <submittedName>
        <fullName evidence="2">Uncharacterized protein</fullName>
    </submittedName>
</protein>
<dbReference type="AlphaFoldDB" id="A0A974NQU0"/>
<evidence type="ECO:0000256" key="1">
    <source>
        <dbReference type="SAM" id="Phobius"/>
    </source>
</evidence>
<organism evidence="2 3">
    <name type="scientific">Peribacillus psychrosaccharolyticus</name>
    <name type="common">Bacillus psychrosaccharolyticus</name>
    <dbReference type="NCBI Taxonomy" id="1407"/>
    <lineage>
        <taxon>Bacteria</taxon>
        <taxon>Bacillati</taxon>
        <taxon>Bacillota</taxon>
        <taxon>Bacilli</taxon>
        <taxon>Bacillales</taxon>
        <taxon>Bacillaceae</taxon>
        <taxon>Peribacillus</taxon>
    </lineage>
</organism>
<keyword evidence="1" id="KW-1133">Transmembrane helix</keyword>
<dbReference type="EMBL" id="CP068053">
    <property type="protein sequence ID" value="QQT02048.1"/>
    <property type="molecule type" value="Genomic_DNA"/>
</dbReference>
<dbReference type="KEGG" id="ppsr:I6J18_09530"/>
<dbReference type="RefSeq" id="WP_040373205.1">
    <property type="nucleotide sequence ID" value="NZ_CP068053.1"/>
</dbReference>
<keyword evidence="3" id="KW-1185">Reference proteome</keyword>
<evidence type="ECO:0000313" key="2">
    <source>
        <dbReference type="EMBL" id="QQT02048.1"/>
    </source>
</evidence>
<accession>A0A974NQU0</accession>
<evidence type="ECO:0000313" key="3">
    <source>
        <dbReference type="Proteomes" id="UP000595254"/>
    </source>
</evidence>